<dbReference type="GO" id="GO:0004034">
    <property type="term" value="F:aldose 1-epimerase activity"/>
    <property type="evidence" value="ECO:0007669"/>
    <property type="project" value="TreeGrafter"/>
</dbReference>
<dbReference type="GO" id="GO:0030246">
    <property type="term" value="F:carbohydrate binding"/>
    <property type="evidence" value="ECO:0007669"/>
    <property type="project" value="InterPro"/>
</dbReference>
<evidence type="ECO:0000256" key="3">
    <source>
        <dbReference type="ARBA" id="ARBA00023277"/>
    </source>
</evidence>
<gene>
    <name evidence="4" type="ORF">GCM10011309_13690</name>
</gene>
<dbReference type="InterPro" id="IPR011013">
    <property type="entry name" value="Gal_mutarotase_sf_dom"/>
</dbReference>
<evidence type="ECO:0000313" key="4">
    <source>
        <dbReference type="EMBL" id="GGX64722.1"/>
    </source>
</evidence>
<accession>A0A918NFT4</accession>
<evidence type="ECO:0000256" key="1">
    <source>
        <dbReference type="ARBA" id="ARBA00006206"/>
    </source>
</evidence>
<dbReference type="Gene3D" id="2.70.98.10">
    <property type="match status" value="1"/>
</dbReference>
<keyword evidence="3" id="KW-0119">Carbohydrate metabolism</keyword>
<dbReference type="GO" id="GO:0033499">
    <property type="term" value="P:galactose catabolic process via UDP-galactose, Leloir pathway"/>
    <property type="evidence" value="ECO:0007669"/>
    <property type="project" value="TreeGrafter"/>
</dbReference>
<dbReference type="Pfam" id="PF01263">
    <property type="entry name" value="Aldose_epim"/>
    <property type="match status" value="1"/>
</dbReference>
<proteinExistence type="inferred from homology"/>
<dbReference type="RefSeq" id="WP_189583163.1">
    <property type="nucleotide sequence ID" value="NZ_BMYV01000001.1"/>
</dbReference>
<dbReference type="InterPro" id="IPR047215">
    <property type="entry name" value="Galactose_mutarotase-like"/>
</dbReference>
<evidence type="ECO:0000313" key="5">
    <source>
        <dbReference type="Proteomes" id="UP000600865"/>
    </source>
</evidence>
<protein>
    <submittedName>
        <fullName evidence="4">Aldose 1-epimerase</fullName>
    </submittedName>
</protein>
<dbReference type="CDD" id="cd09019">
    <property type="entry name" value="galactose_mutarotase_like"/>
    <property type="match status" value="1"/>
</dbReference>
<keyword evidence="2" id="KW-0413">Isomerase</keyword>
<dbReference type="SUPFAM" id="SSF74650">
    <property type="entry name" value="Galactose mutarotase-like"/>
    <property type="match status" value="1"/>
</dbReference>
<sequence>MINERHFGTTQDGREISAYELGLPNGITATILNYGATLQALYLPDGRNVTLGYGTLEPYVSGVHYLGGIVGRNANRIAPARMIINGTKFQLTATDGEANLHSGPMGFETQIWSTSVEDNALVLHHISPDGDGGFPGELDVTLRIIVGQMSLRLEMLARTTKPTPVNMTWHPYWNLLGKGRIDGHVLSAESTEITVLQKAQPMPLNQTRFDFRQPLALGSVQIDDNYVNIGKASVSANGTTLHVSSSLPDLQIYTGDHLPVPRSGIALEPQYRPNDINFAQNCLLQPEQTYNHWIEYSFETT</sequence>
<dbReference type="Proteomes" id="UP000600865">
    <property type="component" value="Unassembled WGS sequence"/>
</dbReference>
<dbReference type="GO" id="GO:0006006">
    <property type="term" value="P:glucose metabolic process"/>
    <property type="evidence" value="ECO:0007669"/>
    <property type="project" value="TreeGrafter"/>
</dbReference>
<dbReference type="InterPro" id="IPR008183">
    <property type="entry name" value="Aldose_1/G6P_1-epimerase"/>
</dbReference>
<keyword evidence="5" id="KW-1185">Reference proteome</keyword>
<dbReference type="EMBL" id="BMYV01000001">
    <property type="protein sequence ID" value="GGX64722.1"/>
    <property type="molecule type" value="Genomic_DNA"/>
</dbReference>
<dbReference type="PANTHER" id="PTHR10091">
    <property type="entry name" value="ALDOSE-1-EPIMERASE"/>
    <property type="match status" value="1"/>
</dbReference>
<evidence type="ECO:0000256" key="2">
    <source>
        <dbReference type="ARBA" id="ARBA00023235"/>
    </source>
</evidence>
<reference evidence="4 5" key="1">
    <citation type="journal article" date="2014" name="Int. J. Syst. Evol. Microbiol.">
        <title>Complete genome sequence of Corynebacterium casei LMG S-19264T (=DSM 44701T), isolated from a smear-ripened cheese.</title>
        <authorList>
            <consortium name="US DOE Joint Genome Institute (JGI-PGF)"/>
            <person name="Walter F."/>
            <person name="Albersmeier A."/>
            <person name="Kalinowski J."/>
            <person name="Ruckert C."/>
        </authorList>
    </citation>
    <scope>NUCLEOTIDE SEQUENCE [LARGE SCALE GENOMIC DNA]</scope>
    <source>
        <strain evidence="4 5">KCTC 23968</strain>
    </source>
</reference>
<comment type="caution">
    <text evidence="4">The sequence shown here is derived from an EMBL/GenBank/DDBJ whole genome shotgun (WGS) entry which is preliminary data.</text>
</comment>
<dbReference type="PANTHER" id="PTHR10091:SF0">
    <property type="entry name" value="GALACTOSE MUTAROTASE"/>
    <property type="match status" value="1"/>
</dbReference>
<organism evidence="4 5">
    <name type="scientific">Litorimonas cladophorae</name>
    <dbReference type="NCBI Taxonomy" id="1220491"/>
    <lineage>
        <taxon>Bacteria</taxon>
        <taxon>Pseudomonadati</taxon>
        <taxon>Pseudomonadota</taxon>
        <taxon>Alphaproteobacteria</taxon>
        <taxon>Maricaulales</taxon>
        <taxon>Robiginitomaculaceae</taxon>
    </lineage>
</organism>
<dbReference type="AlphaFoldDB" id="A0A918NFT4"/>
<comment type="similarity">
    <text evidence="1">Belongs to the aldose epimerase family.</text>
</comment>
<name>A0A918NFT4_9PROT</name>
<dbReference type="InterPro" id="IPR014718">
    <property type="entry name" value="GH-type_carb-bd"/>
</dbReference>